<dbReference type="EMBL" id="JAGIOJ010000001">
    <property type="protein sequence ID" value="MBP2399401.1"/>
    <property type="molecule type" value="Genomic_DNA"/>
</dbReference>
<dbReference type="Gene3D" id="2.60.40.10">
    <property type="entry name" value="Immunoglobulins"/>
    <property type="match status" value="1"/>
</dbReference>
<protein>
    <recommendedName>
        <fullName evidence="4">Fibrinogen C-terminal domain-containing protein</fullName>
    </recommendedName>
</protein>
<dbReference type="InterPro" id="IPR011047">
    <property type="entry name" value="Quinoprotein_ADH-like_sf"/>
</dbReference>
<dbReference type="SUPFAM" id="SSF49785">
    <property type="entry name" value="Galactose-binding domain-like"/>
    <property type="match status" value="1"/>
</dbReference>
<dbReference type="InterPro" id="IPR008979">
    <property type="entry name" value="Galactose-bd-like_sf"/>
</dbReference>
<name>A0ABS4XSB8_GLUPR</name>
<feature type="compositionally biased region" description="Polar residues" evidence="1">
    <location>
        <begin position="127"/>
        <end position="141"/>
    </location>
</feature>
<dbReference type="InterPro" id="IPR013783">
    <property type="entry name" value="Ig-like_fold"/>
</dbReference>
<feature type="region of interest" description="Disordered" evidence="1">
    <location>
        <begin position="116"/>
        <end position="141"/>
    </location>
</feature>
<gene>
    <name evidence="2" type="ORF">JOF39_002482</name>
</gene>
<keyword evidence="3" id="KW-1185">Reference proteome</keyword>
<evidence type="ECO:0000256" key="1">
    <source>
        <dbReference type="SAM" id="MobiDB-lite"/>
    </source>
</evidence>
<evidence type="ECO:0000313" key="3">
    <source>
        <dbReference type="Proteomes" id="UP001195422"/>
    </source>
</evidence>
<reference evidence="2 3" key="1">
    <citation type="submission" date="2021-03" db="EMBL/GenBank/DDBJ databases">
        <title>Sequencing the genomes of 1000 actinobacteria strains.</title>
        <authorList>
            <person name="Klenk H.-P."/>
        </authorList>
    </citation>
    <scope>NUCLEOTIDE SEQUENCE [LARGE SCALE GENOMIC DNA]</scope>
    <source>
        <strain evidence="2 3">DSM 20168</strain>
    </source>
</reference>
<organism evidence="2 3">
    <name type="scientific">Glutamicibacter protophormiae</name>
    <name type="common">Brevibacterium protophormiae</name>
    <dbReference type="NCBI Taxonomy" id="37930"/>
    <lineage>
        <taxon>Bacteria</taxon>
        <taxon>Bacillati</taxon>
        <taxon>Actinomycetota</taxon>
        <taxon>Actinomycetes</taxon>
        <taxon>Micrococcales</taxon>
        <taxon>Micrococcaceae</taxon>
        <taxon>Glutamicibacter</taxon>
    </lineage>
</organism>
<proteinExistence type="predicted"/>
<dbReference type="Proteomes" id="UP001195422">
    <property type="component" value="Unassembled WGS sequence"/>
</dbReference>
<accession>A0ABS4XSB8</accession>
<sequence>MAAPQQFYCDQETDGGGWVLIGRGRQGWKETYEGLGTAAQVRSTVTGQGAFAPKQLASSTIDELLNGKSAQTLSDGIRLRRALDVDGSQWQEARFQTSKRERWTWAFSSQTPITSYKFDDQTGNGGTTASFGSGQGTSRVDTNEAQTQGWTQGWAFGSSISGTSASNSYLWSASAGVGNARPFTQMYLRPKLLQADLDFGTIPDGGTPKYEQRSMQSTGAMPTVWGVNGLASGSGELRTEAQTFAQIGNTVFVGGNFRYVQKDSGGTGRVEQSYIAAFDVTTGEFLPGFKPKLNGQVKELTALPNGLLVAGGEFTQANGQPTVGIVALNATTGASSTSWKVGMENRITGGSVSVRSLGVHGQWLYIGGAFTHLTGGTNTSAVYARSAARVSVADGTADRNWNPAFNGTVLDVAPSKDGNRLYASGYFTSSNGVPTDAAAAIRTASGAGVDTWNWTPSAPAHFQFGIAEEGGRVWLGGSEHSLFSFNPSTFERLSTNITRAGGDFQDVTGQNGLIYAGCHCGNWNYTGGTVWPGPGPSWSIADKINLVGIWDATTGHYLPQFNPVIKGRGGYGIWGNFVDSRGVLWSGGDLVSSVRTNGSGQWSGGFARFALNDSTAPGTPGGAKAVSNGSTDTLSWTASSGSPASYQVLRGDRTIATTTSTSLQVEHVDGARYFVRATDAAGNRSASSKVFRASTDTVPAGSIQYIASAENWKFRFENSAPPAQWATTGFNDASWSTGKAPLGWGSANLGTTLAAPGTKPLSYHLRKSFNVADASKVSSLEFETIADDGMVVYLNGVEVARANMGSGNISYNSYATTAPSTSAAQANPVKVTVPGWAVHDGNNVVSVEVHSNYRSTPNSSFDLKLTGNLGTQPDPPASPVVNEPAMAVASGATWKYRFENSAPAANWAAVGIDDAGWAQGKAPLGWGSTQIQTELAAAGTKPLTSYFRHGFTVKSLAGVQELQITTRSDDGIAVYVNGVEVARKNLPTSGLTYLTYATAAPRTSAAHNAPLEVTLPASALRAGANVIAAEVHSNWRATPDSSFELEAELVSGAQAQNVMKKDLEKLGLLDQ</sequence>
<dbReference type="SUPFAM" id="SSF50998">
    <property type="entry name" value="Quinoprotein alcohol dehydrogenase-like"/>
    <property type="match status" value="1"/>
</dbReference>
<dbReference type="Gene3D" id="2.60.120.260">
    <property type="entry name" value="Galactose-binding domain-like"/>
    <property type="match status" value="2"/>
</dbReference>
<evidence type="ECO:0000313" key="2">
    <source>
        <dbReference type="EMBL" id="MBP2399401.1"/>
    </source>
</evidence>
<evidence type="ECO:0008006" key="4">
    <source>
        <dbReference type="Google" id="ProtNLM"/>
    </source>
</evidence>
<dbReference type="NCBIfam" id="NF040941">
    <property type="entry name" value="GGGWT_bact"/>
    <property type="match status" value="1"/>
</dbReference>
<comment type="caution">
    <text evidence="2">The sequence shown here is derived from an EMBL/GenBank/DDBJ whole genome shotgun (WGS) entry which is preliminary data.</text>
</comment>